<sequence>MNDKNPTHAPQPSTPISDRLRENGYWNPEWNSFTELDPVWTEKFLDMAMHPMTKGLIEPKVWEFISIAVDASCTHMYGPGTRRHIRRALELGATKEEIAAVLQGVSVLGLHANSMGAPMLLEEVARYEAQSAAARGDAASRD</sequence>
<name>A0A7G9RJ97_9BURK</name>
<evidence type="ECO:0000259" key="2">
    <source>
        <dbReference type="Pfam" id="PF02627"/>
    </source>
</evidence>
<evidence type="ECO:0000313" key="4">
    <source>
        <dbReference type="Proteomes" id="UP000515811"/>
    </source>
</evidence>
<keyword evidence="4" id="KW-1185">Reference proteome</keyword>
<dbReference type="Proteomes" id="UP000515811">
    <property type="component" value="Chromosome"/>
</dbReference>
<dbReference type="InterPro" id="IPR029032">
    <property type="entry name" value="AhpD-like"/>
</dbReference>
<dbReference type="InterPro" id="IPR003779">
    <property type="entry name" value="CMD-like"/>
</dbReference>
<feature type="region of interest" description="Disordered" evidence="1">
    <location>
        <begin position="1"/>
        <end position="21"/>
    </location>
</feature>
<accession>A0A7G9RJ97</accession>
<dbReference type="KEGG" id="drg:H9K76_13630"/>
<proteinExistence type="predicted"/>
<dbReference type="GO" id="GO:0051920">
    <property type="term" value="F:peroxiredoxin activity"/>
    <property type="evidence" value="ECO:0007669"/>
    <property type="project" value="InterPro"/>
</dbReference>
<feature type="domain" description="Carboxymuconolactone decarboxylase-like" evidence="2">
    <location>
        <begin position="41"/>
        <end position="107"/>
    </location>
</feature>
<dbReference type="EMBL" id="CP060714">
    <property type="protein sequence ID" value="QNN55672.1"/>
    <property type="molecule type" value="Genomic_DNA"/>
</dbReference>
<dbReference type="AlphaFoldDB" id="A0A7G9RJ97"/>
<evidence type="ECO:0000313" key="3">
    <source>
        <dbReference type="EMBL" id="QNN55672.1"/>
    </source>
</evidence>
<dbReference type="Pfam" id="PF02627">
    <property type="entry name" value="CMD"/>
    <property type="match status" value="1"/>
</dbReference>
<dbReference type="RefSeq" id="WP_187595945.1">
    <property type="nucleotide sequence ID" value="NZ_CP060714.1"/>
</dbReference>
<evidence type="ECO:0000256" key="1">
    <source>
        <dbReference type="SAM" id="MobiDB-lite"/>
    </source>
</evidence>
<dbReference type="PANTHER" id="PTHR33930:SF2">
    <property type="entry name" value="BLR3452 PROTEIN"/>
    <property type="match status" value="1"/>
</dbReference>
<reference evidence="3 4" key="1">
    <citation type="submission" date="2020-08" db="EMBL/GenBank/DDBJ databases">
        <title>Genome sequence of Diaphorobacter ruginosibacter DSM 27467T.</title>
        <authorList>
            <person name="Hyun D.-W."/>
            <person name="Bae J.-W."/>
        </authorList>
    </citation>
    <scope>NUCLEOTIDE SEQUENCE [LARGE SCALE GENOMIC DNA]</scope>
    <source>
        <strain evidence="3 4">DSM 27467</strain>
    </source>
</reference>
<gene>
    <name evidence="3" type="ORF">H9K76_13630</name>
</gene>
<organism evidence="3 4">
    <name type="scientific">Diaphorobacter ruginosibacter</name>
    <dbReference type="NCBI Taxonomy" id="1715720"/>
    <lineage>
        <taxon>Bacteria</taxon>
        <taxon>Pseudomonadati</taxon>
        <taxon>Pseudomonadota</taxon>
        <taxon>Betaproteobacteria</taxon>
        <taxon>Burkholderiales</taxon>
        <taxon>Comamonadaceae</taxon>
        <taxon>Diaphorobacter</taxon>
    </lineage>
</organism>
<dbReference type="SUPFAM" id="SSF69118">
    <property type="entry name" value="AhpD-like"/>
    <property type="match status" value="1"/>
</dbReference>
<dbReference type="Gene3D" id="1.20.1290.10">
    <property type="entry name" value="AhpD-like"/>
    <property type="match status" value="1"/>
</dbReference>
<dbReference type="PANTHER" id="PTHR33930">
    <property type="entry name" value="ALKYL HYDROPEROXIDE REDUCTASE AHPD"/>
    <property type="match status" value="1"/>
</dbReference>
<protein>
    <submittedName>
        <fullName evidence="3">Carboxymuconolactone decarboxylase family protein</fullName>
    </submittedName>
</protein>